<organism evidence="2 3">
    <name type="scientific">Pseudaquabacterium rugosum</name>
    <dbReference type="NCBI Taxonomy" id="2984194"/>
    <lineage>
        <taxon>Bacteria</taxon>
        <taxon>Pseudomonadati</taxon>
        <taxon>Pseudomonadota</taxon>
        <taxon>Betaproteobacteria</taxon>
        <taxon>Burkholderiales</taxon>
        <taxon>Sphaerotilaceae</taxon>
        <taxon>Pseudaquabacterium</taxon>
    </lineage>
</organism>
<evidence type="ECO:0000256" key="1">
    <source>
        <dbReference type="SAM" id="MobiDB-lite"/>
    </source>
</evidence>
<reference evidence="2 3" key="1">
    <citation type="submission" date="2024-04" db="EMBL/GenBank/DDBJ databases">
        <title>Novel species of the genus Ideonella isolated from streams.</title>
        <authorList>
            <person name="Lu H."/>
        </authorList>
    </citation>
    <scope>NUCLEOTIDE SEQUENCE [LARGE SCALE GENOMIC DNA]</scope>
    <source>
        <strain evidence="2 3">BYS139W</strain>
    </source>
</reference>
<feature type="region of interest" description="Disordered" evidence="1">
    <location>
        <begin position="263"/>
        <end position="312"/>
    </location>
</feature>
<proteinExistence type="predicted"/>
<keyword evidence="2" id="KW-0969">Cilium</keyword>
<sequence>MSTPVRPYPHPPAHVPADQAAGLRALFGNGRTRHLPLVHNPFVPAGGVVMERLCAALSEHGLNTLVVDAAETASEPHELAAIDLAACVEPLSPQVSYLAARGLPRRYLDNRATMVGLLDALHLAAPQAQVVVVHASASDLRRIFAGRAPRPLLLAGDRPDSLTDAYASMKLLSQWLGALAFDLVIASSARPKGARRIAERLGECADLFLGSALHHCAVVDPLTPAQSAPTAALRRMIAAQLAADDRPQAQALVAQGARASAPPWPAAPLAAAPAPGATTRVGGRHEFPVSTGVSARPESDRPAPRRATGRTN</sequence>
<comment type="caution">
    <text evidence="2">The sequence shown here is derived from an EMBL/GenBank/DDBJ whole genome shotgun (WGS) entry which is preliminary data.</text>
</comment>
<keyword evidence="2" id="KW-0966">Cell projection</keyword>
<protein>
    <submittedName>
        <fullName evidence="2">Flagellar biosynthesis protein</fullName>
    </submittedName>
</protein>
<keyword evidence="2" id="KW-0282">Flagellum</keyword>
<accession>A0ABU9B5V4</accession>
<evidence type="ECO:0000313" key="3">
    <source>
        <dbReference type="Proteomes" id="UP001368500"/>
    </source>
</evidence>
<dbReference type="Proteomes" id="UP001368500">
    <property type="component" value="Unassembled WGS sequence"/>
</dbReference>
<keyword evidence="3" id="KW-1185">Reference proteome</keyword>
<gene>
    <name evidence="2" type="ORF">AACH11_04670</name>
</gene>
<dbReference type="EMBL" id="JBBUTF010000004">
    <property type="protein sequence ID" value="MEK8025255.1"/>
    <property type="molecule type" value="Genomic_DNA"/>
</dbReference>
<feature type="compositionally biased region" description="Low complexity" evidence="1">
    <location>
        <begin position="263"/>
        <end position="277"/>
    </location>
</feature>
<name>A0ABU9B5V4_9BURK</name>
<dbReference type="RefSeq" id="WP_341373043.1">
    <property type="nucleotide sequence ID" value="NZ_JBBUTF010000004.1"/>
</dbReference>
<evidence type="ECO:0000313" key="2">
    <source>
        <dbReference type="EMBL" id="MEK8025255.1"/>
    </source>
</evidence>